<dbReference type="EMBL" id="JAUSRA010000001">
    <property type="protein sequence ID" value="MDP9797403.1"/>
    <property type="molecule type" value="Genomic_DNA"/>
</dbReference>
<organism evidence="1 2">
    <name type="scientific">Catenuloplanes nepalensis</name>
    <dbReference type="NCBI Taxonomy" id="587533"/>
    <lineage>
        <taxon>Bacteria</taxon>
        <taxon>Bacillati</taxon>
        <taxon>Actinomycetota</taxon>
        <taxon>Actinomycetes</taxon>
        <taxon>Micromonosporales</taxon>
        <taxon>Micromonosporaceae</taxon>
        <taxon>Catenuloplanes</taxon>
    </lineage>
</organism>
<name>A0ABT9N1N4_9ACTN</name>
<keyword evidence="2" id="KW-1185">Reference proteome</keyword>
<gene>
    <name evidence="1" type="ORF">J2S43_005915</name>
</gene>
<protein>
    <recommendedName>
        <fullName evidence="3">NADH dehydrogenase subunit 1</fullName>
    </recommendedName>
</protein>
<accession>A0ABT9N1N4</accession>
<reference evidence="1 2" key="1">
    <citation type="submission" date="2023-07" db="EMBL/GenBank/DDBJ databases">
        <title>Sequencing the genomes of 1000 actinobacteria strains.</title>
        <authorList>
            <person name="Klenk H.-P."/>
        </authorList>
    </citation>
    <scope>NUCLEOTIDE SEQUENCE [LARGE SCALE GENOMIC DNA]</scope>
    <source>
        <strain evidence="1 2">DSM 44710</strain>
    </source>
</reference>
<proteinExistence type="predicted"/>
<dbReference type="Proteomes" id="UP001240984">
    <property type="component" value="Unassembled WGS sequence"/>
</dbReference>
<evidence type="ECO:0000313" key="2">
    <source>
        <dbReference type="Proteomes" id="UP001240984"/>
    </source>
</evidence>
<evidence type="ECO:0008006" key="3">
    <source>
        <dbReference type="Google" id="ProtNLM"/>
    </source>
</evidence>
<evidence type="ECO:0000313" key="1">
    <source>
        <dbReference type="EMBL" id="MDP9797403.1"/>
    </source>
</evidence>
<comment type="caution">
    <text evidence="1">The sequence shown here is derived from an EMBL/GenBank/DDBJ whole genome shotgun (WGS) entry which is preliminary data.</text>
</comment>
<sequence length="36" mass="3924">MAMMLLDVLVAIFLLLCLGISCAAVSSGHGMHRRHR</sequence>